<evidence type="ECO:0000256" key="9">
    <source>
        <dbReference type="SAM" id="MobiDB-lite"/>
    </source>
</evidence>
<accession>A0AAN9E252</accession>
<dbReference type="Gene3D" id="3.30.160.60">
    <property type="entry name" value="Classic Zinc Finger"/>
    <property type="match status" value="1"/>
</dbReference>
<dbReference type="SMART" id="SM00355">
    <property type="entry name" value="ZnF_C2H2"/>
    <property type="match status" value="1"/>
</dbReference>
<evidence type="ECO:0000256" key="3">
    <source>
        <dbReference type="ARBA" id="ARBA00022771"/>
    </source>
</evidence>
<evidence type="ECO:0000259" key="10">
    <source>
        <dbReference type="PROSITE" id="PS50157"/>
    </source>
</evidence>
<dbReference type="PROSITE" id="PS00028">
    <property type="entry name" value="ZINC_FINGER_C2H2_1"/>
    <property type="match status" value="1"/>
</dbReference>
<keyword evidence="3 8" id="KW-0863">Zinc-finger</keyword>
<feature type="compositionally biased region" description="Low complexity" evidence="9">
    <location>
        <begin position="132"/>
        <end position="170"/>
    </location>
</feature>
<keyword evidence="7" id="KW-0539">Nucleus</keyword>
<feature type="domain" description="C2H2-type" evidence="10">
    <location>
        <begin position="78"/>
        <end position="105"/>
    </location>
</feature>
<sequence length="283" mass="31390">MKRNNFISTSLKDYTYNNSASLTNKSPTKESNYANNNKNQMMVKEFLDCNKNNSNNSHSNTNGEDYMNGAFPWPPRSYTCSFCRKEFKSAQALGGHMNVHRRDRARLRHSSPPPPPTPTTDHHHGHGHGQAHPMLNLNLNPNTNPNFSSSSSTSSSNVSLLPSSWSSHHSSSPHKPPATSTLPLFVSPTSLPTLSPSYASTTTSELKRWVVVDGILLKNPLSTKISEPSKPKVAESLGGIIGDDDDDVCKIMKKKNEILRMDLEIGLPREYDLDLELRLGNYS</sequence>
<evidence type="ECO:0000313" key="11">
    <source>
        <dbReference type="EMBL" id="KAK7244166.1"/>
    </source>
</evidence>
<dbReference type="GO" id="GO:0008270">
    <property type="term" value="F:zinc ion binding"/>
    <property type="evidence" value="ECO:0007669"/>
    <property type="project" value="UniProtKB-KW"/>
</dbReference>
<evidence type="ECO:0000256" key="2">
    <source>
        <dbReference type="ARBA" id="ARBA00022723"/>
    </source>
</evidence>
<dbReference type="InterPro" id="IPR036236">
    <property type="entry name" value="Znf_C2H2_sf"/>
</dbReference>
<organism evidence="11 12">
    <name type="scientific">Crotalaria pallida</name>
    <name type="common">Smooth rattlebox</name>
    <name type="synonym">Crotalaria striata</name>
    <dbReference type="NCBI Taxonomy" id="3830"/>
    <lineage>
        <taxon>Eukaryota</taxon>
        <taxon>Viridiplantae</taxon>
        <taxon>Streptophyta</taxon>
        <taxon>Embryophyta</taxon>
        <taxon>Tracheophyta</taxon>
        <taxon>Spermatophyta</taxon>
        <taxon>Magnoliopsida</taxon>
        <taxon>eudicotyledons</taxon>
        <taxon>Gunneridae</taxon>
        <taxon>Pentapetalae</taxon>
        <taxon>rosids</taxon>
        <taxon>fabids</taxon>
        <taxon>Fabales</taxon>
        <taxon>Fabaceae</taxon>
        <taxon>Papilionoideae</taxon>
        <taxon>50 kb inversion clade</taxon>
        <taxon>genistoids sensu lato</taxon>
        <taxon>core genistoids</taxon>
        <taxon>Crotalarieae</taxon>
        <taxon>Crotalaria</taxon>
    </lineage>
</organism>
<keyword evidence="12" id="KW-1185">Reference proteome</keyword>
<comment type="caution">
    <text evidence="11">The sequence shown here is derived from an EMBL/GenBank/DDBJ whole genome shotgun (WGS) entry which is preliminary data.</text>
</comment>
<evidence type="ECO:0000256" key="4">
    <source>
        <dbReference type="ARBA" id="ARBA00022833"/>
    </source>
</evidence>
<evidence type="ECO:0000256" key="6">
    <source>
        <dbReference type="ARBA" id="ARBA00023163"/>
    </source>
</evidence>
<dbReference type="Pfam" id="PF13912">
    <property type="entry name" value="zf-C2H2_6"/>
    <property type="match status" value="1"/>
</dbReference>
<name>A0AAN9E252_CROPI</name>
<dbReference type="InterPro" id="IPR013087">
    <property type="entry name" value="Znf_C2H2_type"/>
</dbReference>
<dbReference type="InterPro" id="IPR052426">
    <property type="entry name" value="Plant_dev_regulator"/>
</dbReference>
<dbReference type="GO" id="GO:0005634">
    <property type="term" value="C:nucleus"/>
    <property type="evidence" value="ECO:0007669"/>
    <property type="project" value="UniProtKB-SubCell"/>
</dbReference>
<protein>
    <recommendedName>
        <fullName evidence="10">C2H2-type domain-containing protein</fullName>
    </recommendedName>
</protein>
<dbReference type="Proteomes" id="UP001372338">
    <property type="component" value="Unassembled WGS sequence"/>
</dbReference>
<dbReference type="AlphaFoldDB" id="A0AAN9E252"/>
<keyword evidence="5" id="KW-0805">Transcription regulation</keyword>
<reference evidence="11 12" key="1">
    <citation type="submission" date="2024-01" db="EMBL/GenBank/DDBJ databases">
        <title>The genomes of 5 underutilized Papilionoideae crops provide insights into root nodulation and disease resistanc.</title>
        <authorList>
            <person name="Yuan L."/>
        </authorList>
    </citation>
    <scope>NUCLEOTIDE SEQUENCE [LARGE SCALE GENOMIC DNA]</scope>
    <source>
        <strain evidence="11">ZHUSHIDOU_FW_LH</strain>
        <tissue evidence="11">Leaf</tissue>
    </source>
</reference>
<comment type="subcellular location">
    <subcellularLocation>
        <location evidence="1">Nucleus</location>
    </subcellularLocation>
</comment>
<feature type="compositionally biased region" description="Basic residues" evidence="9">
    <location>
        <begin position="98"/>
        <end position="109"/>
    </location>
</feature>
<dbReference type="SUPFAM" id="SSF57667">
    <property type="entry name" value="beta-beta-alpha zinc fingers"/>
    <property type="match status" value="1"/>
</dbReference>
<keyword evidence="4" id="KW-0862">Zinc</keyword>
<keyword evidence="6" id="KW-0804">Transcription</keyword>
<evidence type="ECO:0000313" key="12">
    <source>
        <dbReference type="Proteomes" id="UP001372338"/>
    </source>
</evidence>
<keyword evidence="2" id="KW-0479">Metal-binding</keyword>
<evidence type="ECO:0000256" key="7">
    <source>
        <dbReference type="ARBA" id="ARBA00023242"/>
    </source>
</evidence>
<evidence type="ECO:0000256" key="8">
    <source>
        <dbReference type="PROSITE-ProRule" id="PRU00042"/>
    </source>
</evidence>
<proteinExistence type="predicted"/>
<dbReference type="PANTHER" id="PTHR45801:SF107">
    <property type="entry name" value="TRANSCRIPTIONAL REGULATOR SUPERMAN-LIKE"/>
    <property type="match status" value="1"/>
</dbReference>
<gene>
    <name evidence="11" type="ORF">RIF29_38984</name>
</gene>
<evidence type="ECO:0000256" key="1">
    <source>
        <dbReference type="ARBA" id="ARBA00004123"/>
    </source>
</evidence>
<dbReference type="EMBL" id="JAYWIO010000008">
    <property type="protein sequence ID" value="KAK7244166.1"/>
    <property type="molecule type" value="Genomic_DNA"/>
</dbReference>
<dbReference type="PROSITE" id="PS50157">
    <property type="entry name" value="ZINC_FINGER_C2H2_2"/>
    <property type="match status" value="1"/>
</dbReference>
<feature type="region of interest" description="Disordered" evidence="9">
    <location>
        <begin position="94"/>
        <end position="181"/>
    </location>
</feature>
<evidence type="ECO:0000256" key="5">
    <source>
        <dbReference type="ARBA" id="ARBA00023015"/>
    </source>
</evidence>
<dbReference type="PANTHER" id="PTHR45801">
    <property type="entry name" value="OS07G0101800 PROTEIN"/>
    <property type="match status" value="1"/>
</dbReference>